<feature type="domain" description="Response regulatory" evidence="4">
    <location>
        <begin position="2"/>
        <end position="118"/>
    </location>
</feature>
<dbReference type="InterPro" id="IPR001789">
    <property type="entry name" value="Sig_transdc_resp-reg_receiver"/>
</dbReference>
<dbReference type="InterPro" id="IPR051015">
    <property type="entry name" value="EvgA-like"/>
</dbReference>
<dbReference type="SUPFAM" id="SSF52172">
    <property type="entry name" value="CheY-like"/>
    <property type="match status" value="1"/>
</dbReference>
<feature type="domain" description="HTH luxR-type" evidence="3">
    <location>
        <begin position="141"/>
        <end position="206"/>
    </location>
</feature>
<dbReference type="PANTHER" id="PTHR45566:SF2">
    <property type="entry name" value="NARL SUBFAMILY"/>
    <property type="match status" value="1"/>
</dbReference>
<keyword evidence="1" id="KW-0238">DNA-binding</keyword>
<dbReference type="Pfam" id="PF00072">
    <property type="entry name" value="Response_reg"/>
    <property type="match status" value="1"/>
</dbReference>
<evidence type="ECO:0000259" key="3">
    <source>
        <dbReference type="PROSITE" id="PS50043"/>
    </source>
</evidence>
<evidence type="ECO:0000256" key="2">
    <source>
        <dbReference type="PROSITE-ProRule" id="PRU00169"/>
    </source>
</evidence>
<comment type="caution">
    <text evidence="5">The sequence shown here is derived from an EMBL/GenBank/DDBJ whole genome shotgun (WGS) entry which is preliminary data.</text>
</comment>
<dbReference type="PROSITE" id="PS00622">
    <property type="entry name" value="HTH_LUXR_1"/>
    <property type="match status" value="1"/>
</dbReference>
<protein>
    <submittedName>
        <fullName evidence="5">Response regulator transcription factor</fullName>
    </submittedName>
</protein>
<dbReference type="PRINTS" id="PR00038">
    <property type="entry name" value="HTHLUXR"/>
</dbReference>
<dbReference type="Gene3D" id="3.40.50.2300">
    <property type="match status" value="1"/>
</dbReference>
<organism evidence="5 6">
    <name type="scientific">Telluria mixta</name>
    <dbReference type="NCBI Taxonomy" id="34071"/>
    <lineage>
        <taxon>Bacteria</taxon>
        <taxon>Pseudomonadati</taxon>
        <taxon>Pseudomonadota</taxon>
        <taxon>Betaproteobacteria</taxon>
        <taxon>Burkholderiales</taxon>
        <taxon>Oxalobacteraceae</taxon>
        <taxon>Telluria group</taxon>
        <taxon>Telluria</taxon>
    </lineage>
</organism>
<evidence type="ECO:0000256" key="1">
    <source>
        <dbReference type="ARBA" id="ARBA00023125"/>
    </source>
</evidence>
<name>A0ABT2C755_9BURK</name>
<keyword evidence="6" id="KW-1185">Reference proteome</keyword>
<reference evidence="5" key="1">
    <citation type="submission" date="2022-08" db="EMBL/GenBank/DDBJ databases">
        <title>Reclassification of Massilia species as members of the genera Telluria, Duganella, Pseudoduganella, Mokoshia gen. nov. and Zemynaea gen. nov. using orthogonal and non-orthogonal genome-based approaches.</title>
        <authorList>
            <person name="Bowman J.P."/>
        </authorList>
    </citation>
    <scope>NUCLEOTIDE SEQUENCE</scope>
    <source>
        <strain evidence="5">LMG 11547</strain>
    </source>
</reference>
<sequence>MQLLMADCDDLAREGIHSVVSRISANVSINEARTFIKLIEALSLRKYDLVIVEPLAIGKNVAEVIKHIRAVAPESKILIFSQLNEMTHGALSIAYGAKGFLMKNCSIEEFVTAVRRIEMGRVYVGAALASQLATSSPHRSGYLPHDSLTEKEKLVYSMLVCGMRVVEVSKTLNLSQKTISTHKSRILSKFRLQSFADLLNYTIAYGLIDECRLRVKNFNNKT</sequence>
<proteinExistence type="predicted"/>
<evidence type="ECO:0000259" key="4">
    <source>
        <dbReference type="PROSITE" id="PS50110"/>
    </source>
</evidence>
<gene>
    <name evidence="5" type="ORF">NX786_24550</name>
</gene>
<dbReference type="PANTHER" id="PTHR45566">
    <property type="entry name" value="HTH-TYPE TRANSCRIPTIONAL REGULATOR YHJB-RELATED"/>
    <property type="match status" value="1"/>
</dbReference>
<dbReference type="PROSITE" id="PS50043">
    <property type="entry name" value="HTH_LUXR_2"/>
    <property type="match status" value="1"/>
</dbReference>
<dbReference type="RefSeq" id="WP_259451542.1">
    <property type="nucleotide sequence ID" value="NZ_CP119520.1"/>
</dbReference>
<accession>A0ABT2C755</accession>
<dbReference type="PROSITE" id="PS50110">
    <property type="entry name" value="RESPONSE_REGULATORY"/>
    <property type="match status" value="1"/>
</dbReference>
<dbReference type="SMART" id="SM00421">
    <property type="entry name" value="HTH_LUXR"/>
    <property type="match status" value="1"/>
</dbReference>
<dbReference type="InterPro" id="IPR000792">
    <property type="entry name" value="Tscrpt_reg_LuxR_C"/>
</dbReference>
<dbReference type="Pfam" id="PF00196">
    <property type="entry name" value="GerE"/>
    <property type="match status" value="1"/>
</dbReference>
<dbReference type="EMBL" id="JANUHC010000010">
    <property type="protein sequence ID" value="MCS0632509.1"/>
    <property type="molecule type" value="Genomic_DNA"/>
</dbReference>
<dbReference type="SUPFAM" id="SSF46894">
    <property type="entry name" value="C-terminal effector domain of the bipartite response regulators"/>
    <property type="match status" value="1"/>
</dbReference>
<dbReference type="SMART" id="SM00448">
    <property type="entry name" value="REC"/>
    <property type="match status" value="1"/>
</dbReference>
<dbReference type="Proteomes" id="UP001165263">
    <property type="component" value="Unassembled WGS sequence"/>
</dbReference>
<dbReference type="InterPro" id="IPR016032">
    <property type="entry name" value="Sig_transdc_resp-reg_C-effctor"/>
</dbReference>
<dbReference type="InterPro" id="IPR011006">
    <property type="entry name" value="CheY-like_superfamily"/>
</dbReference>
<evidence type="ECO:0000313" key="6">
    <source>
        <dbReference type="Proteomes" id="UP001165263"/>
    </source>
</evidence>
<evidence type="ECO:0000313" key="5">
    <source>
        <dbReference type="EMBL" id="MCS0632509.1"/>
    </source>
</evidence>
<comment type="caution">
    <text evidence="2">Lacks conserved residue(s) required for the propagation of feature annotation.</text>
</comment>